<proteinExistence type="predicted"/>
<keyword evidence="4" id="KW-1185">Reference proteome</keyword>
<dbReference type="SUPFAM" id="SSF47473">
    <property type="entry name" value="EF-hand"/>
    <property type="match status" value="1"/>
</dbReference>
<evidence type="ECO:0000256" key="2">
    <source>
        <dbReference type="ARBA" id="ARBA00022737"/>
    </source>
</evidence>
<gene>
    <name evidence="5" type="primary">LOC105132301</name>
</gene>
<keyword evidence="1" id="KW-0479">Metal-binding</keyword>
<dbReference type="AlphaFoldDB" id="A0AAJ6XWN7"/>
<accession>A0AAJ6XWN7</accession>
<name>A0AAJ6XWN7_POPEU</name>
<dbReference type="Proteomes" id="UP000694918">
    <property type="component" value="Unplaced"/>
</dbReference>
<evidence type="ECO:0000259" key="3">
    <source>
        <dbReference type="PROSITE" id="PS50222"/>
    </source>
</evidence>
<dbReference type="FunFam" id="1.10.238.10:FF:000001">
    <property type="entry name" value="Calmodulin 1"/>
    <property type="match status" value="1"/>
</dbReference>
<dbReference type="SMART" id="SM00054">
    <property type="entry name" value="EFh"/>
    <property type="match status" value="2"/>
</dbReference>
<dbReference type="Gene3D" id="1.10.238.10">
    <property type="entry name" value="EF-hand"/>
    <property type="match status" value="1"/>
</dbReference>
<dbReference type="InterPro" id="IPR039647">
    <property type="entry name" value="EF_hand_pair_protein_CML-like"/>
</dbReference>
<dbReference type="CDD" id="cd00051">
    <property type="entry name" value="EFh"/>
    <property type="match status" value="1"/>
</dbReference>
<dbReference type="RefSeq" id="XP_011034013.1">
    <property type="nucleotide sequence ID" value="XM_011035711.1"/>
</dbReference>
<organism evidence="4 5">
    <name type="scientific">Populus euphratica</name>
    <name type="common">Euphrates poplar</name>
    <dbReference type="NCBI Taxonomy" id="75702"/>
    <lineage>
        <taxon>Eukaryota</taxon>
        <taxon>Viridiplantae</taxon>
        <taxon>Streptophyta</taxon>
        <taxon>Embryophyta</taxon>
        <taxon>Tracheophyta</taxon>
        <taxon>Spermatophyta</taxon>
        <taxon>Magnoliopsida</taxon>
        <taxon>eudicotyledons</taxon>
        <taxon>Gunneridae</taxon>
        <taxon>Pentapetalae</taxon>
        <taxon>rosids</taxon>
        <taxon>fabids</taxon>
        <taxon>Malpighiales</taxon>
        <taxon>Salicaceae</taxon>
        <taxon>Saliceae</taxon>
        <taxon>Populus</taxon>
    </lineage>
</organism>
<sequence length="168" mass="18405">MTGAEIPWFGYLSQAHITHKSNPMISSSCLTGTGSSHVNSLKGHKDCFQQMLSARYLSFHTRLSALLVSLGHKKCAAKKEAEKIIRWLGSNGDGYIDLDDILNVITNCGSEKDDLMDAFLIFDIDENGFISAKKLNQVLTGLGSKQCDPEECFLMMKGVDKDGNGLVD</sequence>
<keyword evidence="2" id="KW-0677">Repeat</keyword>
<dbReference type="PANTHER" id="PTHR10891">
    <property type="entry name" value="EF-HAND CALCIUM-BINDING DOMAIN CONTAINING PROTEIN"/>
    <property type="match status" value="1"/>
</dbReference>
<protein>
    <submittedName>
        <fullName evidence="5">Probable calcium-binding protein CML25</fullName>
    </submittedName>
</protein>
<dbReference type="KEGG" id="peu:105132301"/>
<dbReference type="GO" id="GO:0005509">
    <property type="term" value="F:calcium ion binding"/>
    <property type="evidence" value="ECO:0007669"/>
    <property type="project" value="InterPro"/>
</dbReference>
<reference evidence="5" key="1">
    <citation type="submission" date="2025-08" db="UniProtKB">
        <authorList>
            <consortium name="RefSeq"/>
        </authorList>
    </citation>
    <scope>IDENTIFICATION</scope>
</reference>
<dbReference type="InterPro" id="IPR011992">
    <property type="entry name" value="EF-hand-dom_pair"/>
</dbReference>
<evidence type="ECO:0000313" key="4">
    <source>
        <dbReference type="Proteomes" id="UP000694918"/>
    </source>
</evidence>
<feature type="domain" description="EF-hand" evidence="3">
    <location>
        <begin position="110"/>
        <end position="145"/>
    </location>
</feature>
<evidence type="ECO:0000256" key="1">
    <source>
        <dbReference type="ARBA" id="ARBA00022723"/>
    </source>
</evidence>
<dbReference type="PROSITE" id="PS50222">
    <property type="entry name" value="EF_HAND_2"/>
    <property type="match status" value="1"/>
</dbReference>
<evidence type="ECO:0000313" key="5">
    <source>
        <dbReference type="RefSeq" id="XP_011034013.1"/>
    </source>
</evidence>
<dbReference type="GeneID" id="105132301"/>
<dbReference type="InterPro" id="IPR002048">
    <property type="entry name" value="EF_hand_dom"/>
</dbReference>